<evidence type="ECO:0000313" key="1">
    <source>
        <dbReference type="EMBL" id="SEW19140.1"/>
    </source>
</evidence>
<accession>A0A662Z7B4</accession>
<gene>
    <name evidence="1" type="ORF">SAMN05192557_2066</name>
</gene>
<dbReference type="AlphaFoldDB" id="A0A662Z7B4"/>
<proteinExistence type="predicted"/>
<sequence length="40" mass="4401">MNAFLIFMVAAAFLTSILTAGRESTWGYRDTGATEEDSKK</sequence>
<name>A0A662Z7B4_9STAP</name>
<dbReference type="EMBL" id="FOIT01000008">
    <property type="protein sequence ID" value="SEW19140.1"/>
    <property type="molecule type" value="Genomic_DNA"/>
</dbReference>
<protein>
    <submittedName>
        <fullName evidence="1">Uncharacterized protein</fullName>
    </submittedName>
</protein>
<organism evidence="1 2">
    <name type="scientific">Aliicoccus persicus</name>
    <dbReference type="NCBI Taxonomy" id="930138"/>
    <lineage>
        <taxon>Bacteria</taxon>
        <taxon>Bacillati</taxon>
        <taxon>Bacillota</taxon>
        <taxon>Bacilli</taxon>
        <taxon>Bacillales</taxon>
        <taxon>Staphylococcaceae</taxon>
        <taxon>Aliicoccus</taxon>
    </lineage>
</organism>
<evidence type="ECO:0000313" key="2">
    <source>
        <dbReference type="Proteomes" id="UP000243605"/>
    </source>
</evidence>
<keyword evidence="2" id="KW-1185">Reference proteome</keyword>
<reference evidence="1 2" key="1">
    <citation type="submission" date="2016-10" db="EMBL/GenBank/DDBJ databases">
        <authorList>
            <person name="Varghese N."/>
            <person name="Submissions S."/>
        </authorList>
    </citation>
    <scope>NUCLEOTIDE SEQUENCE [LARGE SCALE GENOMIC DNA]</scope>
    <source>
        <strain evidence="1 2">IBRC-M10081</strain>
    </source>
</reference>
<dbReference type="Proteomes" id="UP000243605">
    <property type="component" value="Unassembled WGS sequence"/>
</dbReference>
<dbReference type="RefSeq" id="WP_281242158.1">
    <property type="nucleotide sequence ID" value="NZ_FOIT01000008.1"/>
</dbReference>